<dbReference type="PANTHER" id="PTHR10491">
    <property type="entry name" value="DTDP-4-DEHYDRORHAMNOSE REDUCTASE"/>
    <property type="match status" value="1"/>
</dbReference>
<dbReference type="Pfam" id="PF04321">
    <property type="entry name" value="RmlD_sub_bind"/>
    <property type="match status" value="1"/>
</dbReference>
<keyword evidence="6" id="KW-0560">Oxidoreductase</keyword>
<comment type="function">
    <text evidence="6">Catalyzes the reduction of dTDP-6-deoxy-L-lyxo-4-hexulose to yield dTDP-L-rhamnose.</text>
</comment>
<evidence type="ECO:0000256" key="3">
    <source>
        <dbReference type="ARBA" id="ARBA00012929"/>
    </source>
</evidence>
<keyword evidence="6" id="KW-0521">NADP</keyword>
<dbReference type="EMBL" id="JBBKXY010000001">
    <property type="protein sequence ID" value="MFD3292251.1"/>
    <property type="molecule type" value="Genomic_DNA"/>
</dbReference>
<evidence type="ECO:0000256" key="4">
    <source>
        <dbReference type="ARBA" id="ARBA00017099"/>
    </source>
</evidence>
<comment type="catalytic activity">
    <reaction evidence="5">
        <text>dTDP-beta-L-rhamnose + NADP(+) = dTDP-4-dehydro-beta-L-rhamnose + NADPH + H(+)</text>
        <dbReference type="Rhea" id="RHEA:21796"/>
        <dbReference type="ChEBI" id="CHEBI:15378"/>
        <dbReference type="ChEBI" id="CHEBI:57510"/>
        <dbReference type="ChEBI" id="CHEBI:57783"/>
        <dbReference type="ChEBI" id="CHEBI:58349"/>
        <dbReference type="ChEBI" id="CHEBI:62830"/>
        <dbReference type="EC" id="1.1.1.133"/>
    </reaction>
</comment>
<reference evidence="8 9" key="1">
    <citation type="submission" date="2024-03" db="EMBL/GenBank/DDBJ databases">
        <title>Aquirufa genome sequencing.</title>
        <authorList>
            <person name="Pitt A."/>
            <person name="Hahn M.W."/>
        </authorList>
    </citation>
    <scope>NUCLEOTIDE SEQUENCE [LARGE SCALE GENOMIC DNA]</scope>
    <source>
        <strain evidence="8 9">KTFRIE-69F</strain>
    </source>
</reference>
<dbReference type="InterPro" id="IPR005913">
    <property type="entry name" value="dTDP_dehydrorham_reduct"/>
</dbReference>
<dbReference type="Gene3D" id="3.40.50.720">
    <property type="entry name" value="NAD(P)-binding Rossmann-like Domain"/>
    <property type="match status" value="1"/>
</dbReference>
<accession>A0ABW6D5E8</accession>
<evidence type="ECO:0000256" key="5">
    <source>
        <dbReference type="ARBA" id="ARBA00048200"/>
    </source>
</evidence>
<dbReference type="CDD" id="cd05254">
    <property type="entry name" value="dTDP_HR_like_SDR_e"/>
    <property type="match status" value="1"/>
</dbReference>
<evidence type="ECO:0000313" key="9">
    <source>
        <dbReference type="Proteomes" id="UP001598112"/>
    </source>
</evidence>
<dbReference type="InterPro" id="IPR036291">
    <property type="entry name" value="NAD(P)-bd_dom_sf"/>
</dbReference>
<feature type="domain" description="RmlD-like substrate binding" evidence="7">
    <location>
        <begin position="4"/>
        <end position="299"/>
    </location>
</feature>
<dbReference type="SUPFAM" id="SSF51735">
    <property type="entry name" value="NAD(P)-binding Rossmann-fold domains"/>
    <property type="match status" value="1"/>
</dbReference>
<evidence type="ECO:0000256" key="2">
    <source>
        <dbReference type="ARBA" id="ARBA00010944"/>
    </source>
</evidence>
<proteinExistence type="inferred from homology"/>
<evidence type="ECO:0000313" key="8">
    <source>
        <dbReference type="EMBL" id="MFD3292251.1"/>
    </source>
</evidence>
<name>A0ABW6D5E8_9BACT</name>
<dbReference type="RefSeq" id="WP_377977646.1">
    <property type="nucleotide sequence ID" value="NZ_JBBKXY010000001.1"/>
</dbReference>
<dbReference type="Proteomes" id="UP001598112">
    <property type="component" value="Unassembled WGS sequence"/>
</dbReference>
<sequence>MKKRILITGSNGLLGQKLVELLRTQANVDLIATARGANRLPVSEGYTYASLDITNQDEVNEVFDQFKPEVVIHTAAMTNVDTCETDQEGCDLLNVDAVAFLIKACEKHNSYLCHLSTDFIFDGASGPYTEEGIANPISYYGESKLKAEQLLFDSTIRWSIARTVLVYGIVPDMSRSNIVLWVKKSLEDGKKIQVVTDQFRTPTLAEDLAMGCWLLSKDEVEGIFNISGSDFLTPYEMAVMTADYYGLDKSLLQKADSSTFQQTAKRPARTGFVLDKAKKVLGYAPRTFQEGIALMAQQVADLV</sequence>
<evidence type="ECO:0000256" key="1">
    <source>
        <dbReference type="ARBA" id="ARBA00004781"/>
    </source>
</evidence>
<comment type="similarity">
    <text evidence="2 6">Belongs to the dTDP-4-dehydrorhamnose reductase family.</text>
</comment>
<comment type="caution">
    <text evidence="8">The sequence shown here is derived from an EMBL/GenBank/DDBJ whole genome shotgun (WGS) entry which is preliminary data.</text>
</comment>
<organism evidence="8 9">
    <name type="scientific">Aquirufa originis</name>
    <dbReference type="NCBI Taxonomy" id="3096514"/>
    <lineage>
        <taxon>Bacteria</taxon>
        <taxon>Pseudomonadati</taxon>
        <taxon>Bacteroidota</taxon>
        <taxon>Cytophagia</taxon>
        <taxon>Cytophagales</taxon>
        <taxon>Flectobacillaceae</taxon>
        <taxon>Aquirufa</taxon>
    </lineage>
</organism>
<gene>
    <name evidence="8" type="ORF">SKC35_00990</name>
</gene>
<dbReference type="InterPro" id="IPR029903">
    <property type="entry name" value="RmlD-like-bd"/>
</dbReference>
<keyword evidence="9" id="KW-1185">Reference proteome</keyword>
<comment type="pathway">
    <text evidence="1 6">Carbohydrate biosynthesis; dTDP-L-rhamnose biosynthesis.</text>
</comment>
<dbReference type="PANTHER" id="PTHR10491:SF4">
    <property type="entry name" value="METHIONINE ADENOSYLTRANSFERASE 2 SUBUNIT BETA"/>
    <property type="match status" value="1"/>
</dbReference>
<evidence type="ECO:0000259" key="7">
    <source>
        <dbReference type="Pfam" id="PF04321"/>
    </source>
</evidence>
<protein>
    <recommendedName>
        <fullName evidence="4 6">dTDP-4-dehydrorhamnose reductase</fullName>
        <ecNumber evidence="3 6">1.1.1.133</ecNumber>
    </recommendedName>
</protein>
<evidence type="ECO:0000256" key="6">
    <source>
        <dbReference type="RuleBase" id="RU364082"/>
    </source>
</evidence>
<dbReference type="EC" id="1.1.1.133" evidence="3 6"/>